<evidence type="ECO:0000256" key="1">
    <source>
        <dbReference type="ARBA" id="ARBA00009183"/>
    </source>
</evidence>
<dbReference type="InterPro" id="IPR000960">
    <property type="entry name" value="Flavin_mOase"/>
</dbReference>
<sequence>MVSSSCSSIPKMPVTPLSLVTRHVAIIGAGAAGLVTARELRREGHTTTIFERGSSIGGTWIYTPDTEPDPMSQDSSRPIVHSSLYKSLRTNLPREVMGFLDYPFVEKTNGGDRRRFPGHEEVLDYLERFGREFGVSREVGMEKEVVRVDMEQGGKWTVKWKGKDGGGGEEGFDAVVVCNGHYTEPRFAEIPGIDVWPGKQMHSHNYRIPEPFHDQVVVIIGSSASAVDISRDVARFAKEVHIANRSITEGTPAKQPGYDNMWLHSMIKITHNDGSVVFHDGCSVHVDVIMHCTGYVYNFPFLNTNGIVTVDDNRVGPLYKHVFPPLLAPSLSFVGIPWKIVPFPLCELQSKWIAAVLSGRISLPTKKEMMEDVEAYYKQMEAAGIPKRYTHNIGHNQFDYDDWLANECGYSCIEEWRRLMYKEVSKNRKERPESYRDEWDDDHLVAQARETFSKFLS</sequence>
<dbReference type="PDB" id="6WPU">
    <property type="method" value="X-ray"/>
    <property type="resolution" value="2.08 A"/>
    <property type="chains" value="A=1-457"/>
</dbReference>
<feature type="binding site" evidence="8">
    <location>
        <position position="52"/>
    </location>
    <ligand>
        <name>FAD</name>
        <dbReference type="ChEBI" id="CHEBI:57692"/>
    </ligand>
</feature>
<gene>
    <name evidence="7" type="primary">AsFMO1</name>
</gene>
<keyword evidence="5 6" id="KW-0560">Oxidoreductase</keyword>
<accession>A0A0M4U3V7</accession>
<reference evidence="8" key="2">
    <citation type="journal article" date="2020" name="J. Biol. Chem.">
        <title>Structure and function of a flavin-dependent S-monooxygenase from garlic (&lt;i&gt;Allium sativum&lt;/i&gt;).</title>
        <authorList>
            <person name="Valentino H."/>
            <person name="Campbell A.C."/>
            <person name="Schuermann J.P."/>
            <person name="Sultana N."/>
            <person name="Nam H.G."/>
            <person name="LeBlanc S."/>
            <person name="Tanner J.J."/>
            <person name="Sobrado P."/>
        </authorList>
    </citation>
    <scope>X-RAY CRYSTALLOGRAPHY (2.08 ANGSTROMS) IN COMPLEX WITH FAD</scope>
</reference>
<dbReference type="AlphaFoldDB" id="A0A0M4U3V7"/>
<evidence type="ECO:0007829" key="8">
    <source>
        <dbReference type="PDB" id="6WPU"/>
    </source>
</evidence>
<evidence type="ECO:0000313" key="7">
    <source>
        <dbReference type="EMBL" id="BAS32646.1"/>
    </source>
</evidence>
<dbReference type="Pfam" id="PF00743">
    <property type="entry name" value="FMO-like"/>
    <property type="match status" value="2"/>
</dbReference>
<keyword evidence="2 6" id="KW-0285">Flavoprotein</keyword>
<dbReference type="InterPro" id="IPR020946">
    <property type="entry name" value="Flavin_mOase-like"/>
</dbReference>
<dbReference type="InterPro" id="IPR036188">
    <property type="entry name" value="FAD/NAD-bd_sf"/>
</dbReference>
<reference evidence="7" key="1">
    <citation type="journal article" date="2015" name="Plant J.">
        <title>Identification of a flavin-containing S-oxygenating monooxygenase involved in alliin biosynthesis in garlic.</title>
        <authorList>
            <person name="Yoshimoto N."/>
            <person name="Onuma M."/>
            <person name="Mizuno S."/>
            <person name="Sugino Y."/>
            <person name="Nakabayashi R."/>
            <person name="Imai S."/>
            <person name="Tsuneyoshi T."/>
            <person name="Sumi S."/>
            <person name="Saito K."/>
        </authorList>
    </citation>
    <scope>NUCLEOTIDE SEQUENCE</scope>
    <source>
        <tissue evidence="7">Bulb</tissue>
    </source>
</reference>
<comment type="similarity">
    <text evidence="1 6">Belongs to the FMO family.</text>
</comment>
<evidence type="ECO:0000256" key="4">
    <source>
        <dbReference type="ARBA" id="ARBA00022857"/>
    </source>
</evidence>
<dbReference type="Gene3D" id="3.50.50.60">
    <property type="entry name" value="FAD/NAD(P)-binding domain"/>
    <property type="match status" value="2"/>
</dbReference>
<dbReference type="GO" id="GO:0004499">
    <property type="term" value="F:N,N-dimethylaniline monooxygenase activity"/>
    <property type="evidence" value="ECO:0007669"/>
    <property type="project" value="InterPro"/>
</dbReference>
<feature type="binding site" evidence="8">
    <location>
        <position position="145"/>
    </location>
    <ligand>
        <name>FAD</name>
        <dbReference type="ChEBI" id="CHEBI:57692"/>
    </ligand>
</feature>
<evidence type="ECO:0000256" key="2">
    <source>
        <dbReference type="ARBA" id="ARBA00022630"/>
    </source>
</evidence>
<evidence type="ECO:0000256" key="3">
    <source>
        <dbReference type="ARBA" id="ARBA00022827"/>
    </source>
</evidence>
<dbReference type="PIRSF" id="PIRSF000332">
    <property type="entry name" value="FMO"/>
    <property type="match status" value="1"/>
</dbReference>
<keyword evidence="3 6" id="KW-0274">FAD</keyword>
<feature type="binding site" evidence="8">
    <location>
        <position position="91"/>
    </location>
    <ligand>
        <name>FAD</name>
        <dbReference type="ChEBI" id="CHEBI:57692"/>
    </ligand>
</feature>
<dbReference type="EMBL" id="AB924383">
    <property type="protein sequence ID" value="BAS32646.1"/>
    <property type="molecule type" value="mRNA"/>
</dbReference>
<evidence type="ECO:0000256" key="6">
    <source>
        <dbReference type="RuleBase" id="RU361177"/>
    </source>
</evidence>
<dbReference type="PANTHER" id="PTHR23023">
    <property type="entry name" value="DIMETHYLANILINE MONOOXYGENASE"/>
    <property type="match status" value="1"/>
</dbReference>
<feature type="binding site" evidence="8">
    <location>
        <position position="32"/>
    </location>
    <ligand>
        <name>FAD</name>
        <dbReference type="ChEBI" id="CHEBI:57692"/>
    </ligand>
</feature>
<dbReference type="SMR" id="A0A0M4U3V7"/>
<keyword evidence="8" id="KW-0002">3D-structure</keyword>
<feature type="binding site" evidence="8">
    <location>
        <position position="59"/>
    </location>
    <ligand>
        <name>FAD</name>
        <dbReference type="ChEBI" id="CHEBI:57692"/>
    </ligand>
</feature>
<dbReference type="SUPFAM" id="SSF51905">
    <property type="entry name" value="FAD/NAD(P)-binding domain"/>
    <property type="match status" value="2"/>
</dbReference>
<organism evidence="7">
    <name type="scientific">Allium sativum</name>
    <name type="common">Garlic</name>
    <dbReference type="NCBI Taxonomy" id="4682"/>
    <lineage>
        <taxon>Eukaryota</taxon>
        <taxon>Viridiplantae</taxon>
        <taxon>Streptophyta</taxon>
        <taxon>Embryophyta</taxon>
        <taxon>Tracheophyta</taxon>
        <taxon>Spermatophyta</taxon>
        <taxon>Magnoliopsida</taxon>
        <taxon>Liliopsida</taxon>
        <taxon>Asparagales</taxon>
        <taxon>Amaryllidaceae</taxon>
        <taxon>Allioideae</taxon>
        <taxon>Allieae</taxon>
        <taxon>Allium</taxon>
    </lineage>
</organism>
<feature type="binding site" evidence="8">
    <location>
        <position position="51"/>
    </location>
    <ligand>
        <name>FAD</name>
        <dbReference type="ChEBI" id="CHEBI:57692"/>
    </ligand>
</feature>
<name>A0A0M4U3V7_ALLSA</name>
<feature type="binding site" evidence="8">
    <location>
        <position position="81"/>
    </location>
    <ligand>
        <name>FAD</name>
        <dbReference type="ChEBI" id="CHEBI:57692"/>
    </ligand>
</feature>
<protein>
    <recommendedName>
        <fullName evidence="6">Flavin-containing monooxygenase</fullName>
        <ecNumber evidence="6">1.-.-.-</ecNumber>
    </recommendedName>
</protein>
<dbReference type="InterPro" id="IPR050346">
    <property type="entry name" value="FMO-like"/>
</dbReference>
<dbReference type="EC" id="1.-.-.-" evidence="6"/>
<proteinExistence type="evidence at protein level"/>
<dbReference type="GO" id="GO:0050660">
    <property type="term" value="F:flavin adenine dinucleotide binding"/>
    <property type="evidence" value="ECO:0007669"/>
    <property type="project" value="InterPro"/>
</dbReference>
<dbReference type="FunFam" id="3.50.50.60:FF:000099">
    <property type="entry name" value="Flavin-containing monooxygenase"/>
    <property type="match status" value="1"/>
</dbReference>
<dbReference type="BioCyc" id="MetaCyc:MONOMER-13526"/>
<feature type="binding site" evidence="8">
    <location>
        <position position="60"/>
    </location>
    <ligand>
        <name>FAD</name>
        <dbReference type="ChEBI" id="CHEBI:57692"/>
    </ligand>
</feature>
<dbReference type="GO" id="GO:0050661">
    <property type="term" value="F:NADP binding"/>
    <property type="evidence" value="ECO:0007669"/>
    <property type="project" value="InterPro"/>
</dbReference>
<comment type="cofactor">
    <cofactor evidence="6">
        <name>FAD</name>
        <dbReference type="ChEBI" id="CHEBI:57692"/>
    </cofactor>
</comment>
<keyword evidence="6" id="KW-0503">Monooxygenase</keyword>
<keyword evidence="8" id="KW-0547">Nucleotide-binding</keyword>
<evidence type="ECO:0000256" key="5">
    <source>
        <dbReference type="ARBA" id="ARBA00023002"/>
    </source>
</evidence>
<keyword evidence="4" id="KW-0521">NADP</keyword>
<dbReference type="PRINTS" id="PR00370">
    <property type="entry name" value="FMOXYGENASE"/>
</dbReference>